<evidence type="ECO:0000313" key="4">
    <source>
        <dbReference type="Proteomes" id="UP000182413"/>
    </source>
</evidence>
<dbReference type="AlphaFoldDB" id="A0A1G6STM2"/>
<name>A0A1G6STM2_9GAMM</name>
<dbReference type="Proteomes" id="UP001278050">
    <property type="component" value="Unassembled WGS sequence"/>
</dbReference>
<feature type="transmembrane region" description="Helical" evidence="1">
    <location>
        <begin position="38"/>
        <end position="57"/>
    </location>
</feature>
<dbReference type="EMBL" id="FNAE01000001">
    <property type="protein sequence ID" value="SDD20202.1"/>
    <property type="molecule type" value="Genomic_DNA"/>
</dbReference>
<evidence type="ECO:0000313" key="5">
    <source>
        <dbReference type="Proteomes" id="UP001278050"/>
    </source>
</evidence>
<organism evidence="3 4">
    <name type="scientific">Ectopseudomonas alcaliphila</name>
    <dbReference type="NCBI Taxonomy" id="101564"/>
    <lineage>
        <taxon>Bacteria</taxon>
        <taxon>Pseudomonadati</taxon>
        <taxon>Pseudomonadota</taxon>
        <taxon>Gammaproteobacteria</taxon>
        <taxon>Pseudomonadales</taxon>
        <taxon>Pseudomonadaceae</taxon>
        <taxon>Ectopseudomonas</taxon>
    </lineage>
</organism>
<feature type="transmembrane region" description="Helical" evidence="1">
    <location>
        <begin position="87"/>
        <end position="106"/>
    </location>
</feature>
<sequence>MSAKTDEYDCPAQDRVVFALLALIVPLLSGIFLPWWSVLWLIVSMFFAIAIIALSGYPEVAKQLPAPLFMLLVGFGCQLWGEVSGWLGFFVGLFVFLFGSIHLMLWTQFLGFDSYGAKHSFSLRFQGEAPPLVVAPRSRYLPKFGTAWQDRSTDGFAWAIDGRVTQQLQVGVDQWSSPRLVIRTAEASSPIERPAAVSPVAQGQQSRGEVDSNGHLICASPQGKHILRGEPLSVADGKAGSAYSLWLDDNPTGLLLEQDASVLWSEDGQMLVCRARAESQSVGETASWLWRATSGWRPLDEPWQPLADEPVIEWGAPCRLGGGRLFYQAQMSVTQAERCINLTLCIELEGERAGAISLQLPSMQGDAQPCMTLVRKSRDGRRHALACHIDAWQLPGLWCLDQRLSDCGRYLALIAFAEAPAVPHQLVVADVLARRLLKLDEPLLVAGLQAFEGGVLSLQQIIGRQASATGTGPVPRLDALAPAAEQADAFVAAGRLQHRSTRVAVDAWSLRVLPNWRLEWRPVSASEEGDYLLAAPGADDAAWLFGLDRDVSEGQELAPGGGCVLTASGCGVANLAPAMAWSASGRYLALSRRVIDEKSQQWHLLLLDTQEHTLRHCAQPLAAIPCFEAFDETGLHVSSPEQESQLISMEALLALPRQMLIRSGSIWLPAEQLSDAVHWQRLDRRHLESWRAIESDDSPA</sequence>
<keyword evidence="5" id="KW-1185">Reference proteome</keyword>
<accession>A0A1G6STM2</accession>
<keyword evidence="1" id="KW-1133">Transmembrane helix</keyword>
<reference evidence="2 5" key="2">
    <citation type="submission" date="2023-11" db="EMBL/GenBank/DDBJ databases">
        <title>MicrobeMod: A computational toolkit for identifying prokaryotic methylation and restriction-modification with nanopore sequencing.</title>
        <authorList>
            <person name="Crits-Christoph A."/>
            <person name="Kang S.C."/>
            <person name="Lee H."/>
            <person name="Ostrov N."/>
        </authorList>
    </citation>
    <scope>NUCLEOTIDE SEQUENCE [LARGE SCALE GENOMIC DNA]</scope>
    <source>
        <strain evidence="2 5">ATCC BAA-571</strain>
    </source>
</reference>
<dbReference type="Proteomes" id="UP000182413">
    <property type="component" value="Unassembled WGS sequence"/>
</dbReference>
<protein>
    <submittedName>
        <fullName evidence="3">Uncharacterized protein</fullName>
    </submittedName>
</protein>
<keyword evidence="1" id="KW-0472">Membrane</keyword>
<evidence type="ECO:0000313" key="2">
    <source>
        <dbReference type="EMBL" id="MDX5991128.1"/>
    </source>
</evidence>
<feature type="transmembrane region" description="Helical" evidence="1">
    <location>
        <begin position="64"/>
        <end position="81"/>
    </location>
</feature>
<proteinExistence type="predicted"/>
<dbReference type="EMBL" id="JAWXXP010000001">
    <property type="protein sequence ID" value="MDX5991128.1"/>
    <property type="molecule type" value="Genomic_DNA"/>
</dbReference>
<dbReference type="RefSeq" id="WP_074674921.1">
    <property type="nucleotide sequence ID" value="NZ_CBCSET010000001.1"/>
</dbReference>
<keyword evidence="1" id="KW-0812">Transmembrane</keyword>
<evidence type="ECO:0000256" key="1">
    <source>
        <dbReference type="SAM" id="Phobius"/>
    </source>
</evidence>
<dbReference type="OrthoDB" id="9176965at2"/>
<evidence type="ECO:0000313" key="3">
    <source>
        <dbReference type="EMBL" id="SDD20202.1"/>
    </source>
</evidence>
<reference evidence="3 4" key="1">
    <citation type="submission" date="2016-10" db="EMBL/GenBank/DDBJ databases">
        <authorList>
            <person name="de Groot N.N."/>
        </authorList>
    </citation>
    <scope>NUCLEOTIDE SEQUENCE [LARGE SCALE GENOMIC DNA]</scope>
    <source>
        <strain evidence="3 4">JCM 10630</strain>
    </source>
</reference>
<feature type="transmembrane region" description="Helical" evidence="1">
    <location>
        <begin position="12"/>
        <end position="32"/>
    </location>
</feature>
<gene>
    <name evidence="3" type="ORF">SAMN05216575_10166</name>
    <name evidence="2" type="ORF">SIM71_03560</name>
</gene>